<protein>
    <submittedName>
        <fullName evidence="1">Serine protease family s10 serine carboxypeptidase</fullName>
    </submittedName>
</protein>
<dbReference type="Proteomes" id="UP001056778">
    <property type="component" value="Chromosome 2"/>
</dbReference>
<organism evidence="1 2">
    <name type="scientific">Holotrichia oblita</name>
    <name type="common">Chafer beetle</name>
    <dbReference type="NCBI Taxonomy" id="644536"/>
    <lineage>
        <taxon>Eukaryota</taxon>
        <taxon>Metazoa</taxon>
        <taxon>Ecdysozoa</taxon>
        <taxon>Arthropoda</taxon>
        <taxon>Hexapoda</taxon>
        <taxon>Insecta</taxon>
        <taxon>Pterygota</taxon>
        <taxon>Neoptera</taxon>
        <taxon>Endopterygota</taxon>
        <taxon>Coleoptera</taxon>
        <taxon>Polyphaga</taxon>
        <taxon>Scarabaeiformia</taxon>
        <taxon>Scarabaeidae</taxon>
        <taxon>Melolonthinae</taxon>
        <taxon>Holotrichia</taxon>
    </lineage>
</organism>
<keyword evidence="1" id="KW-0121">Carboxypeptidase</keyword>
<evidence type="ECO:0000313" key="2">
    <source>
        <dbReference type="Proteomes" id="UP001056778"/>
    </source>
</evidence>
<sequence length="283" mass="32478">MAASGYGNFIEIGPYNLHMKPRRHTWIKDYNVLFVDSPIGTGFSYFSEKNATLLTSTEDIGGDLVTFLRKFLQNRKEFATTPLYIFGESYGGKMAAEFAYQLEKEIRNGIMDVNLKGIGLGDSYTSPIDYVLNYAPFALTIVSIILTCCTFIGCSRMLDDGRFENWRLSYYPGNSIKFVSTLTHVELMSYEKKCNKFMNSFVKARLGIPRQVTWHYTNRDIYNALDEDIMRSVTDRIEYLLNNTNVKVVVYNGIFDFIVNTSGKIILIYIDKKQTKNRLLKAL</sequence>
<gene>
    <name evidence="1" type="ORF">MML48_2g00005917</name>
</gene>
<reference evidence="1" key="1">
    <citation type="submission" date="2022-04" db="EMBL/GenBank/DDBJ databases">
        <title>Chromosome-scale genome assembly of Holotrichia oblita Faldermann.</title>
        <authorList>
            <person name="Rongchong L."/>
        </authorList>
    </citation>
    <scope>NUCLEOTIDE SEQUENCE</scope>
    <source>
        <strain evidence="1">81SQS9</strain>
    </source>
</reference>
<evidence type="ECO:0000313" key="1">
    <source>
        <dbReference type="EMBL" id="KAI4469098.1"/>
    </source>
</evidence>
<keyword evidence="2" id="KW-1185">Reference proteome</keyword>
<comment type="caution">
    <text evidence="1">The sequence shown here is derived from an EMBL/GenBank/DDBJ whole genome shotgun (WGS) entry which is preliminary data.</text>
</comment>
<name>A0ACB9TQR4_HOLOL</name>
<dbReference type="EMBL" id="CM043016">
    <property type="protein sequence ID" value="KAI4469098.1"/>
    <property type="molecule type" value="Genomic_DNA"/>
</dbReference>
<accession>A0ACB9TQR4</accession>
<proteinExistence type="predicted"/>
<keyword evidence="1" id="KW-0378">Hydrolase</keyword>
<keyword evidence="1" id="KW-0645">Protease</keyword>